<feature type="region of interest" description="Disordered" evidence="1">
    <location>
        <begin position="1"/>
        <end position="29"/>
    </location>
</feature>
<dbReference type="Proteomes" id="UP000007799">
    <property type="component" value="Unassembled WGS sequence"/>
</dbReference>
<evidence type="ECO:0000256" key="1">
    <source>
        <dbReference type="SAM" id="MobiDB-lite"/>
    </source>
</evidence>
<reference evidence="2" key="1">
    <citation type="submission" date="2009-08" db="EMBL/GenBank/DDBJ databases">
        <title>Annotation of Salpingoeca rosetta.</title>
        <authorList>
            <consortium name="The Broad Institute Genome Sequencing Platform"/>
            <person name="Russ C."/>
            <person name="Cuomo C."/>
            <person name="Burger G."/>
            <person name="Gray M.W."/>
            <person name="Holland P.W.H."/>
            <person name="King N."/>
            <person name="Lang F.B.F."/>
            <person name="Roger A.J."/>
            <person name="Ruiz-Trillo I."/>
            <person name="Young S.K."/>
            <person name="Zeng Q."/>
            <person name="Gargeya S."/>
            <person name="Alvarado L."/>
            <person name="Berlin A."/>
            <person name="Chapman S.B."/>
            <person name="Chen Z."/>
            <person name="Freedman E."/>
            <person name="Gellesch M."/>
            <person name="Goldberg J."/>
            <person name="Griggs A."/>
            <person name="Gujja S."/>
            <person name="Heilman E."/>
            <person name="Heiman D."/>
            <person name="Howarth C."/>
            <person name="Mehta T."/>
            <person name="Neiman D."/>
            <person name="Pearson M."/>
            <person name="Roberts A."/>
            <person name="Saif S."/>
            <person name="Shea T."/>
            <person name="Shenoy N."/>
            <person name="Sisk P."/>
            <person name="Stolte C."/>
            <person name="Sykes S."/>
            <person name="White J."/>
            <person name="Yandava C."/>
            <person name="Haas B."/>
            <person name="Nusbaum C."/>
            <person name="Birren B."/>
        </authorList>
    </citation>
    <scope>NUCLEOTIDE SEQUENCE [LARGE SCALE GENOMIC DNA]</scope>
    <source>
        <strain evidence="2">ATCC 50818</strain>
    </source>
</reference>
<keyword evidence="3" id="KW-1185">Reference proteome</keyword>
<dbReference type="InParanoid" id="F2U5P7"/>
<accession>F2U5P7</accession>
<protein>
    <submittedName>
        <fullName evidence="2">Uncharacterized protein</fullName>
    </submittedName>
</protein>
<dbReference type="GeneID" id="16076210"/>
<gene>
    <name evidence="2" type="ORF">PTSG_03893</name>
</gene>
<organism evidence="3">
    <name type="scientific">Salpingoeca rosetta (strain ATCC 50818 / BSB-021)</name>
    <dbReference type="NCBI Taxonomy" id="946362"/>
    <lineage>
        <taxon>Eukaryota</taxon>
        <taxon>Choanoflagellata</taxon>
        <taxon>Craspedida</taxon>
        <taxon>Salpingoecidae</taxon>
        <taxon>Salpingoeca</taxon>
    </lineage>
</organism>
<evidence type="ECO:0000313" key="2">
    <source>
        <dbReference type="EMBL" id="EGD83263.1"/>
    </source>
</evidence>
<dbReference type="KEGG" id="sre:PTSG_03893"/>
<dbReference type="RefSeq" id="XP_004995627.1">
    <property type="nucleotide sequence ID" value="XM_004995570.1"/>
</dbReference>
<proteinExistence type="predicted"/>
<evidence type="ECO:0000313" key="3">
    <source>
        <dbReference type="Proteomes" id="UP000007799"/>
    </source>
</evidence>
<sequence>MSARIPRLPVKAPTSRPRQQRKAGRPNFDDVTVGFQPTRKAMPAIDNADELLAFFKSSYHGMSGPKKIPRFVPDDYPERTSIPIKLTDVYIKPDTWEERGTKGTIRTAVAEVAKSTPDVPVQAADMMGTLRGCLERIDPDMYQITWPKDDIVNIRLTWGLDTADPKLDGVPCNVRGDIRFSRKHDVVLGRDDTREFRTLLTNSDGKLLVDSSASTQPVSASSLPLPTGASTEATLSAVKDAVEGTVSVSATSLPLPTGAATETTLSAVKTAVEGTLDVQATSLPLPTGAATETTLAGVKTAVEGTLDIQAASLPLPTGAATEATLADVKNQLVNPLPLPNNAAKETTLDAFKLSMENTVATEATLDTIRSTLQAPLPLPTGAATETSLTTMNSKFTTNSTLVHTGAVAAGTFTNSDPINANGFSLVTVYASSSNTPSFTYRLQVSPEDSNPSLWFHLAEVTVSTEDKVFSTYDLAAEWVRFQITDGANTGDLDAYVSLSRA</sequence>
<name>F2U5P7_SALR5</name>
<dbReference type="AlphaFoldDB" id="F2U5P7"/>
<dbReference type="EMBL" id="GL832962">
    <property type="protein sequence ID" value="EGD83263.1"/>
    <property type="molecule type" value="Genomic_DNA"/>
</dbReference>